<dbReference type="AlphaFoldDB" id="A0A0X3ANB5"/>
<feature type="transmembrane region" description="Helical" evidence="1">
    <location>
        <begin position="39"/>
        <end position="59"/>
    </location>
</feature>
<feature type="transmembrane region" description="Helical" evidence="1">
    <location>
        <begin position="414"/>
        <end position="436"/>
    </location>
</feature>
<feature type="transmembrane region" description="Helical" evidence="1">
    <location>
        <begin position="178"/>
        <end position="195"/>
    </location>
</feature>
<keyword evidence="1" id="KW-0472">Membrane</keyword>
<proteinExistence type="predicted"/>
<evidence type="ECO:0000256" key="1">
    <source>
        <dbReference type="SAM" id="Phobius"/>
    </source>
</evidence>
<reference evidence="2 3" key="1">
    <citation type="submission" date="2016-01" db="EMBL/GenBank/DDBJ databases">
        <authorList>
            <person name="McClelland M."/>
            <person name="Jain A."/>
            <person name="Saraogi P."/>
            <person name="Mendelson R."/>
            <person name="Westerman R."/>
            <person name="SanMiguel P."/>
            <person name="Csonka L."/>
        </authorList>
    </citation>
    <scope>NUCLEOTIDE SEQUENCE [LARGE SCALE GENOMIC DNA]</scope>
    <source>
        <strain evidence="2 3">R-53146</strain>
    </source>
</reference>
<feature type="transmembrane region" description="Helical" evidence="1">
    <location>
        <begin position="385"/>
        <end position="407"/>
    </location>
</feature>
<dbReference type="EMBL" id="FCOR01000003">
    <property type="protein sequence ID" value="CVK15870.1"/>
    <property type="molecule type" value="Genomic_DNA"/>
</dbReference>
<keyword evidence="1" id="KW-1133">Transmembrane helix</keyword>
<feature type="transmembrane region" description="Helical" evidence="1">
    <location>
        <begin position="71"/>
        <end position="90"/>
    </location>
</feature>
<dbReference type="STRING" id="1586267.GCA_001418685_00705"/>
<evidence type="ECO:0000313" key="2">
    <source>
        <dbReference type="EMBL" id="CVK15870.1"/>
    </source>
</evidence>
<protein>
    <recommendedName>
        <fullName evidence="4">Dolichyl-phosphate-mannose-protein mannosyltransferase</fullName>
    </recommendedName>
</protein>
<keyword evidence="1" id="KW-0812">Transmembrane</keyword>
<evidence type="ECO:0000313" key="3">
    <source>
        <dbReference type="Proteomes" id="UP000182761"/>
    </source>
</evidence>
<feature type="transmembrane region" description="Helical" evidence="1">
    <location>
        <begin position="276"/>
        <end position="294"/>
    </location>
</feature>
<name>A0A0X3ANB5_9FLAO</name>
<feature type="transmembrane region" description="Helical" evidence="1">
    <location>
        <begin position="12"/>
        <end position="33"/>
    </location>
</feature>
<evidence type="ECO:0008006" key="4">
    <source>
        <dbReference type="Google" id="ProtNLM"/>
    </source>
</evidence>
<sequence length="559" mass="66016">MKNIISYFSFKQIDIYLTGFLCISTLFFNFLFIDLCLIFKLKFVLFVFPLSILISYLLALFKFPISKVNGIMLFFIAIILTTLLINSFMIDFSQDGMLYHKGIILEISKKWNPIHEEMTKNIPFQYVYNHYVKGIEFSQYSVYSLTGNIESSKIINFLFLLSSLSFTYLSIKKIFYRNIFSIVFTLFLHVNPIVINQIFTFYVDGIIYLSLLICLSLLILKSFDKKWPYIDLTLLMIIVLFVNIKLTSFVLVICLFFFYFMYLLSAKRIKEIKHNFKLLIVSGIMIGIVSWYPFGENLLRKGNPIYPVVGKNKIDIIEHQRPPSLKGNLSIIAAFKSLFYRVNHAPHSWSNNTINENIEEFKIPFSFKFYEIKYSSIACARLSGLGFWFSGFFIVAIILFITMFFYLKKDQMNLIILFTLFIFFSIIPFIQGAWWARFIPQLWIFPIFIFFVSYYLGNAILKVISQISLVLVVIMTFIIGGYNYSKTIYNSYEKRKCLTMLKKCFGDKIIPIKVDYDSEEFYFKEYGINARNISIEDFEKDKQNYYLFQKYYFIKKDGK</sequence>
<organism evidence="2 3">
    <name type="scientific">Apibacter mensalis</name>
    <dbReference type="NCBI Taxonomy" id="1586267"/>
    <lineage>
        <taxon>Bacteria</taxon>
        <taxon>Pseudomonadati</taxon>
        <taxon>Bacteroidota</taxon>
        <taxon>Flavobacteriia</taxon>
        <taxon>Flavobacteriales</taxon>
        <taxon>Weeksellaceae</taxon>
        <taxon>Apibacter</taxon>
    </lineage>
</organism>
<gene>
    <name evidence="2" type="ORF">Ga0061079_103181</name>
</gene>
<keyword evidence="3" id="KW-1185">Reference proteome</keyword>
<feature type="transmembrane region" description="Helical" evidence="1">
    <location>
        <begin position="201"/>
        <end position="220"/>
    </location>
</feature>
<feature type="transmembrane region" description="Helical" evidence="1">
    <location>
        <begin position="468"/>
        <end position="485"/>
    </location>
</feature>
<dbReference type="Proteomes" id="UP000182761">
    <property type="component" value="Unassembled WGS sequence"/>
</dbReference>
<accession>A0A0X3ANB5</accession>